<protein>
    <recommendedName>
        <fullName evidence="3">Guanylate kinase-like domain-containing protein</fullName>
    </recommendedName>
</protein>
<dbReference type="PROSITE" id="PS00856">
    <property type="entry name" value="GUANYLATE_KINASE_1"/>
    <property type="match status" value="1"/>
</dbReference>
<dbReference type="PROSITE" id="PS50052">
    <property type="entry name" value="GUANYLATE_KINASE_2"/>
    <property type="match status" value="1"/>
</dbReference>
<dbReference type="PANTHER" id="PTHR10316">
    <property type="entry name" value="MEMBRANE ASSOCIATED GUANYLATE KINASE-RELATED"/>
    <property type="match status" value="1"/>
</dbReference>
<keyword evidence="5" id="KW-1185">Reference proteome</keyword>
<evidence type="ECO:0000256" key="2">
    <source>
        <dbReference type="ARBA" id="ARBA00023136"/>
    </source>
</evidence>
<dbReference type="AlphaFoldDB" id="A0A1S8X2G8"/>
<name>A0A1S8X2G8_OPIVI</name>
<keyword evidence="2" id="KW-0472">Membrane</keyword>
<evidence type="ECO:0000256" key="1">
    <source>
        <dbReference type="ARBA" id="ARBA00004170"/>
    </source>
</evidence>
<dbReference type="InterPro" id="IPR027417">
    <property type="entry name" value="P-loop_NTPase"/>
</dbReference>
<feature type="domain" description="Guanylate kinase-like" evidence="3">
    <location>
        <begin position="1"/>
        <end position="70"/>
    </location>
</feature>
<dbReference type="GO" id="GO:0007165">
    <property type="term" value="P:signal transduction"/>
    <property type="evidence" value="ECO:0007669"/>
    <property type="project" value="TreeGrafter"/>
</dbReference>
<comment type="subcellular location">
    <subcellularLocation>
        <location evidence="1">Membrane</location>
        <topology evidence="1">Peripheral membrane protein</topology>
    </subcellularLocation>
</comment>
<sequence>MGGQLPIVHFHSAHGTTRLPRAEEVDGVHYRFMSVPQFLALERSGQLLESGMYNGNRQHLCAKDLQKPRI</sequence>
<gene>
    <name evidence="4" type="ORF">X801_03214</name>
</gene>
<dbReference type="InterPro" id="IPR008144">
    <property type="entry name" value="Guanylate_kin-like_dom"/>
</dbReference>
<dbReference type="Pfam" id="PF00625">
    <property type="entry name" value="Guanylate_kin"/>
    <property type="match status" value="1"/>
</dbReference>
<proteinExistence type="predicted"/>
<organism evidence="4 5">
    <name type="scientific">Opisthorchis viverrini</name>
    <name type="common">Southeast Asian liver fluke</name>
    <dbReference type="NCBI Taxonomy" id="6198"/>
    <lineage>
        <taxon>Eukaryota</taxon>
        <taxon>Metazoa</taxon>
        <taxon>Spiralia</taxon>
        <taxon>Lophotrochozoa</taxon>
        <taxon>Platyhelminthes</taxon>
        <taxon>Trematoda</taxon>
        <taxon>Digenea</taxon>
        <taxon>Opisthorchiida</taxon>
        <taxon>Opisthorchiata</taxon>
        <taxon>Opisthorchiidae</taxon>
        <taxon>Opisthorchis</taxon>
    </lineage>
</organism>
<dbReference type="Proteomes" id="UP000243686">
    <property type="component" value="Unassembled WGS sequence"/>
</dbReference>
<accession>A0A1S8X2G8</accession>
<dbReference type="InterPro" id="IPR008145">
    <property type="entry name" value="GK/Ca_channel_bsu"/>
</dbReference>
<dbReference type="EMBL" id="KV892383">
    <property type="protein sequence ID" value="OON20898.1"/>
    <property type="molecule type" value="Genomic_DNA"/>
</dbReference>
<reference evidence="4 5" key="1">
    <citation type="submission" date="2015-03" db="EMBL/GenBank/DDBJ databases">
        <title>Draft genome of the nematode, Opisthorchis viverrini.</title>
        <authorList>
            <person name="Mitreva M."/>
        </authorList>
    </citation>
    <scope>NUCLEOTIDE SEQUENCE [LARGE SCALE GENOMIC DNA]</scope>
    <source>
        <strain evidence="4">Khon Kaen</strain>
    </source>
</reference>
<evidence type="ECO:0000313" key="4">
    <source>
        <dbReference type="EMBL" id="OON20898.1"/>
    </source>
</evidence>
<dbReference type="InterPro" id="IPR020590">
    <property type="entry name" value="Guanylate_kinase_CS"/>
</dbReference>
<dbReference type="GO" id="GO:0016020">
    <property type="term" value="C:membrane"/>
    <property type="evidence" value="ECO:0007669"/>
    <property type="project" value="UniProtKB-SubCell"/>
</dbReference>
<dbReference type="PANTHER" id="PTHR10316:SF40">
    <property type="entry name" value="LD27118P"/>
    <property type="match status" value="1"/>
</dbReference>
<dbReference type="Gene3D" id="3.30.63.10">
    <property type="entry name" value="Guanylate Kinase phosphate binding domain"/>
    <property type="match status" value="1"/>
</dbReference>
<dbReference type="GO" id="GO:0005737">
    <property type="term" value="C:cytoplasm"/>
    <property type="evidence" value="ECO:0007669"/>
    <property type="project" value="TreeGrafter"/>
</dbReference>
<evidence type="ECO:0000259" key="3">
    <source>
        <dbReference type="PROSITE" id="PS50052"/>
    </source>
</evidence>
<dbReference type="SUPFAM" id="SSF52540">
    <property type="entry name" value="P-loop containing nucleoside triphosphate hydrolases"/>
    <property type="match status" value="1"/>
</dbReference>
<evidence type="ECO:0000313" key="5">
    <source>
        <dbReference type="Proteomes" id="UP000243686"/>
    </source>
</evidence>